<evidence type="ECO:0000313" key="2">
    <source>
        <dbReference type="EMBL" id="CAD2080308.1"/>
    </source>
</evidence>
<comment type="caution">
    <text evidence="2">The sequence shown here is derived from an EMBL/GenBank/DDBJ whole genome shotgun (WGS) entry which is preliminary data.</text>
</comment>
<accession>A0A6V7RPS9</accession>
<keyword evidence="3" id="KW-1185">Reference proteome</keyword>
<proteinExistence type="predicted"/>
<dbReference type="EMBL" id="CAJEWD010000008">
    <property type="protein sequence ID" value="CAD2080308.1"/>
    <property type="molecule type" value="Genomic_DNA"/>
</dbReference>
<dbReference type="AlphaFoldDB" id="A0A6V7RPS9"/>
<dbReference type="RefSeq" id="WP_185126403.1">
    <property type="nucleotide sequence ID" value="NZ_CAJEWD010000008.1"/>
</dbReference>
<organism evidence="2 3">
    <name type="scientific">Jeotgalicoccus meleagridis</name>
    <dbReference type="NCBI Taxonomy" id="2759181"/>
    <lineage>
        <taxon>Bacteria</taxon>
        <taxon>Bacillati</taxon>
        <taxon>Bacillota</taxon>
        <taxon>Bacilli</taxon>
        <taxon>Bacillales</taxon>
        <taxon>Staphylococcaceae</taxon>
        <taxon>Jeotgalicoccus</taxon>
    </lineage>
</organism>
<keyword evidence="1" id="KW-1133">Transmembrane helix</keyword>
<evidence type="ECO:0000256" key="1">
    <source>
        <dbReference type="SAM" id="Phobius"/>
    </source>
</evidence>
<keyword evidence="1" id="KW-0472">Membrane</keyword>
<keyword evidence="1" id="KW-0812">Transmembrane</keyword>
<feature type="transmembrane region" description="Helical" evidence="1">
    <location>
        <begin position="9"/>
        <end position="29"/>
    </location>
</feature>
<feature type="transmembrane region" description="Helical" evidence="1">
    <location>
        <begin position="35"/>
        <end position="52"/>
    </location>
</feature>
<dbReference type="Proteomes" id="UP000589351">
    <property type="component" value="Unassembled WGS sequence"/>
</dbReference>
<evidence type="ECO:0000313" key="3">
    <source>
        <dbReference type="Proteomes" id="UP000589351"/>
    </source>
</evidence>
<protein>
    <submittedName>
        <fullName evidence="2">Uncharacterized protein</fullName>
    </submittedName>
</protein>
<sequence length="81" mass="9671">MNKKLKRWTFLDTLNGILFVVVVLFFLDFQNNSTMSWILLAVFLFWLITVILRNVMISKIEKDPDHPLHKVQTNQHTEIKK</sequence>
<name>A0A6V7RPS9_9STAP</name>
<reference evidence="2 3" key="1">
    <citation type="submission" date="2020-07" db="EMBL/GenBank/DDBJ databases">
        <authorList>
            <person name="Criscuolo A."/>
        </authorList>
    </citation>
    <scope>NUCLEOTIDE SEQUENCE [LARGE SCALE GENOMIC DNA]</scope>
    <source>
        <strain evidence="2">CIP111649</strain>
    </source>
</reference>
<gene>
    <name evidence="2" type="ORF">JEODO184_01906</name>
</gene>